<evidence type="ECO:0000256" key="1">
    <source>
        <dbReference type="ARBA" id="ARBA00022490"/>
    </source>
</evidence>
<comment type="subcellular location">
    <subcellularLocation>
        <location evidence="6">Cytoplasm</location>
    </subcellularLocation>
</comment>
<reference evidence="8" key="1">
    <citation type="submission" date="2022-03" db="EMBL/GenBank/DDBJ databases">
        <title>Complete genome sequence of Caldinitratiruptor microaerophilus.</title>
        <authorList>
            <person name="Mukaiyama R."/>
            <person name="Nishiyama T."/>
            <person name="Ueda K."/>
        </authorList>
    </citation>
    <scope>NUCLEOTIDE SEQUENCE</scope>
    <source>
        <strain evidence="8">JCM 16183</strain>
    </source>
</reference>
<evidence type="ECO:0000256" key="2">
    <source>
        <dbReference type="ARBA" id="ARBA00023015"/>
    </source>
</evidence>
<evidence type="ECO:0000256" key="5">
    <source>
        <dbReference type="ARBA" id="ARBA00023163"/>
    </source>
</evidence>
<evidence type="ECO:0000313" key="9">
    <source>
        <dbReference type="Proteomes" id="UP001163687"/>
    </source>
</evidence>
<keyword evidence="9" id="KW-1185">Reference proteome</keyword>
<feature type="DNA-binding region" description="H-T-H motif" evidence="6">
    <location>
        <begin position="198"/>
        <end position="217"/>
    </location>
</feature>
<sequence length="254" mass="27799">MVKAAQAGNEESRRALLEAARPFVRRVAEAACRRRLEWENDDELSVALIAFNEAVDTYAVGRGARFETYAAAVIRHRLVDYFRQEAPHRRVLSLDAPRAGEAGSTGTPAPLAAAAERLPSGGWTPDPLANSAEAIAERADEIRRYAAHLARFGLTLADLRRAAPQHRDTRERLVAIARHLAADPELSARFLTQRRLPLADLAAATGASRKVLDSGRRYITGVALLLLAEDLDGLRSFAGLDRPDPSRRERGDAP</sequence>
<evidence type="ECO:0000313" key="8">
    <source>
        <dbReference type="EMBL" id="BDG62438.1"/>
    </source>
</evidence>
<organism evidence="8 9">
    <name type="scientific">Caldinitratiruptor microaerophilus</name>
    <dbReference type="NCBI Taxonomy" id="671077"/>
    <lineage>
        <taxon>Bacteria</taxon>
        <taxon>Bacillati</taxon>
        <taxon>Bacillota</taxon>
        <taxon>Clostridia</taxon>
        <taxon>Eubacteriales</taxon>
        <taxon>Symbiobacteriaceae</taxon>
        <taxon>Caldinitratiruptor</taxon>
    </lineage>
</organism>
<dbReference type="Gene3D" id="1.10.1740.10">
    <property type="match status" value="1"/>
</dbReference>
<dbReference type="KEGG" id="cmic:caldi_35280"/>
<dbReference type="GO" id="GO:0003677">
    <property type="term" value="F:DNA binding"/>
    <property type="evidence" value="ECO:0007669"/>
    <property type="project" value="UniProtKB-UniRule"/>
</dbReference>
<evidence type="ECO:0000256" key="6">
    <source>
        <dbReference type="HAMAP-Rule" id="MF_02064"/>
    </source>
</evidence>
<comment type="similarity">
    <text evidence="6">Belongs to the sigma-70 factor family. SigI subfamily.</text>
</comment>
<dbReference type="SUPFAM" id="SSF88946">
    <property type="entry name" value="Sigma2 domain of RNA polymerase sigma factors"/>
    <property type="match status" value="1"/>
</dbReference>
<comment type="subunit">
    <text evidence="6">Interacts with RsgI.</text>
</comment>
<name>A0AA35CPG6_9FIRM</name>
<keyword evidence="5 6" id="KW-0804">Transcription</keyword>
<gene>
    <name evidence="6" type="primary">sigI</name>
    <name evidence="8" type="ORF">caldi_35280</name>
</gene>
<comment type="function">
    <text evidence="6">Sigma factors are initiation factors that promote the attachment of RNA polymerase to specific initiation sites and are then released.</text>
</comment>
<dbReference type="RefSeq" id="WP_264843025.1">
    <property type="nucleotide sequence ID" value="NZ_AP025628.1"/>
</dbReference>
<dbReference type="Pfam" id="PF04542">
    <property type="entry name" value="Sigma70_r2"/>
    <property type="match status" value="1"/>
</dbReference>
<dbReference type="InterPro" id="IPR014244">
    <property type="entry name" value="RNA_pol_sigma-I"/>
</dbReference>
<protein>
    <recommendedName>
        <fullName evidence="6">RNA polymerase sigma factor SigI</fullName>
    </recommendedName>
</protein>
<keyword evidence="6" id="KW-0346">Stress response</keyword>
<keyword evidence="3 6" id="KW-0731">Sigma factor</keyword>
<dbReference type="EMBL" id="AP025628">
    <property type="protein sequence ID" value="BDG62438.1"/>
    <property type="molecule type" value="Genomic_DNA"/>
</dbReference>
<dbReference type="AlphaFoldDB" id="A0AA35CPG6"/>
<dbReference type="PIRSF" id="PIRSF038953">
    <property type="entry name" value="SigI"/>
    <property type="match status" value="1"/>
</dbReference>
<evidence type="ECO:0000256" key="4">
    <source>
        <dbReference type="ARBA" id="ARBA00023125"/>
    </source>
</evidence>
<keyword evidence="2 6" id="KW-0805">Transcription regulation</keyword>
<dbReference type="PANTHER" id="PTHR30385">
    <property type="entry name" value="SIGMA FACTOR F FLAGELLAR"/>
    <property type="match status" value="1"/>
</dbReference>
<evidence type="ECO:0000256" key="3">
    <source>
        <dbReference type="ARBA" id="ARBA00023082"/>
    </source>
</evidence>
<comment type="activity regulation">
    <text evidence="6">Negatively regulated by the anti-sigma-I factor RsgI.</text>
</comment>
<dbReference type="InterPro" id="IPR007627">
    <property type="entry name" value="RNA_pol_sigma70_r2"/>
</dbReference>
<dbReference type="GO" id="GO:0016987">
    <property type="term" value="F:sigma factor activity"/>
    <property type="evidence" value="ECO:0007669"/>
    <property type="project" value="UniProtKB-UniRule"/>
</dbReference>
<feature type="domain" description="RNA polymerase sigma-70 region 2" evidence="7">
    <location>
        <begin position="17"/>
        <end position="85"/>
    </location>
</feature>
<feature type="short sequence motif" description="Polymerase core binding" evidence="6">
    <location>
        <begin position="42"/>
        <end position="55"/>
    </location>
</feature>
<dbReference type="GO" id="GO:0005737">
    <property type="term" value="C:cytoplasm"/>
    <property type="evidence" value="ECO:0007669"/>
    <property type="project" value="UniProtKB-SubCell"/>
</dbReference>
<dbReference type="PANTHER" id="PTHR30385:SF6">
    <property type="entry name" value="RNA POLYMERASE SIGMA FACTOR SIGI"/>
    <property type="match status" value="1"/>
</dbReference>
<keyword evidence="1 6" id="KW-0963">Cytoplasm</keyword>
<accession>A0AA35CPG6</accession>
<dbReference type="HAMAP" id="MF_02064">
    <property type="entry name" value="Sigma70_SigI"/>
    <property type="match status" value="1"/>
</dbReference>
<keyword evidence="4 6" id="KW-0238">DNA-binding</keyword>
<dbReference type="InterPro" id="IPR013325">
    <property type="entry name" value="RNA_pol_sigma_r2"/>
</dbReference>
<dbReference type="Proteomes" id="UP001163687">
    <property type="component" value="Chromosome"/>
</dbReference>
<dbReference type="GO" id="GO:0006352">
    <property type="term" value="P:DNA-templated transcription initiation"/>
    <property type="evidence" value="ECO:0007669"/>
    <property type="project" value="UniProtKB-UniRule"/>
</dbReference>
<proteinExistence type="inferred from homology"/>
<evidence type="ECO:0000259" key="7">
    <source>
        <dbReference type="Pfam" id="PF04542"/>
    </source>
</evidence>